<dbReference type="Proteomes" id="UP000757435">
    <property type="component" value="Unassembled WGS sequence"/>
</dbReference>
<accession>A0A951URG8</accession>
<reference evidence="1" key="1">
    <citation type="submission" date="2021-05" db="EMBL/GenBank/DDBJ databases">
        <authorList>
            <person name="Pietrasiak N."/>
            <person name="Ward R."/>
            <person name="Stajich J.E."/>
            <person name="Kurbessoian T."/>
        </authorList>
    </citation>
    <scope>NUCLEOTIDE SEQUENCE</scope>
    <source>
        <strain evidence="1">UHER 2000/2452</strain>
    </source>
</reference>
<protein>
    <submittedName>
        <fullName evidence="1">Uncharacterized protein</fullName>
    </submittedName>
</protein>
<reference evidence="1" key="2">
    <citation type="journal article" date="2022" name="Microbiol. Resour. Announc.">
        <title>Metagenome Sequencing to Explore Phylogenomics of Terrestrial Cyanobacteria.</title>
        <authorList>
            <person name="Ward R.D."/>
            <person name="Stajich J.E."/>
            <person name="Johansen J.R."/>
            <person name="Huntemann M."/>
            <person name="Clum A."/>
            <person name="Foster B."/>
            <person name="Foster B."/>
            <person name="Roux S."/>
            <person name="Palaniappan K."/>
            <person name="Varghese N."/>
            <person name="Mukherjee S."/>
            <person name="Reddy T.B.K."/>
            <person name="Daum C."/>
            <person name="Copeland A."/>
            <person name="Chen I.A."/>
            <person name="Ivanova N.N."/>
            <person name="Kyrpides N.C."/>
            <person name="Shapiro N."/>
            <person name="Eloe-Fadrosh E.A."/>
            <person name="Pietrasiak N."/>
        </authorList>
    </citation>
    <scope>NUCLEOTIDE SEQUENCE</scope>
    <source>
        <strain evidence="1">UHER 2000/2452</strain>
    </source>
</reference>
<comment type="caution">
    <text evidence="1">The sequence shown here is derived from an EMBL/GenBank/DDBJ whole genome shotgun (WGS) entry which is preliminary data.</text>
</comment>
<gene>
    <name evidence="1" type="ORF">KME15_23255</name>
</gene>
<name>A0A951URG8_9CYAN</name>
<sequence length="56" mass="6819">MRLYQRIEQILLELRPVFNREATFEWLLLLFWGVLWKTQAPGVTSYLNVLQRLLLE</sequence>
<dbReference type="AlphaFoldDB" id="A0A951URG8"/>
<dbReference type="EMBL" id="JAHHHD010000040">
    <property type="protein sequence ID" value="MBW4661598.1"/>
    <property type="molecule type" value="Genomic_DNA"/>
</dbReference>
<proteinExistence type="predicted"/>
<evidence type="ECO:0000313" key="1">
    <source>
        <dbReference type="EMBL" id="MBW4661598.1"/>
    </source>
</evidence>
<organism evidence="1 2">
    <name type="scientific">Drouetiella hepatica Uher 2000/2452</name>
    <dbReference type="NCBI Taxonomy" id="904376"/>
    <lineage>
        <taxon>Bacteria</taxon>
        <taxon>Bacillati</taxon>
        <taxon>Cyanobacteriota</taxon>
        <taxon>Cyanophyceae</taxon>
        <taxon>Oculatellales</taxon>
        <taxon>Oculatellaceae</taxon>
        <taxon>Drouetiella</taxon>
    </lineage>
</organism>
<evidence type="ECO:0000313" key="2">
    <source>
        <dbReference type="Proteomes" id="UP000757435"/>
    </source>
</evidence>